<feature type="domain" description="FecR protein" evidence="2">
    <location>
        <begin position="170"/>
        <end position="265"/>
    </location>
</feature>
<evidence type="ECO:0000259" key="2">
    <source>
        <dbReference type="Pfam" id="PF04773"/>
    </source>
</evidence>
<dbReference type="RefSeq" id="WP_091157815.1">
    <property type="nucleotide sequence ID" value="NZ_FNAI01000032.1"/>
</dbReference>
<protein>
    <submittedName>
        <fullName evidence="4">FecR family protein</fullName>
    </submittedName>
</protein>
<dbReference type="AlphaFoldDB" id="A0A1G7P035"/>
<feature type="transmembrane region" description="Helical" evidence="1">
    <location>
        <begin position="74"/>
        <end position="95"/>
    </location>
</feature>
<dbReference type="PIRSF" id="PIRSF018266">
    <property type="entry name" value="FecR"/>
    <property type="match status" value="1"/>
</dbReference>
<dbReference type="Gene3D" id="3.55.50.30">
    <property type="match status" value="1"/>
</dbReference>
<dbReference type="InterPro" id="IPR012373">
    <property type="entry name" value="Ferrdict_sens_TM"/>
</dbReference>
<dbReference type="FunFam" id="2.60.120.1440:FF:000001">
    <property type="entry name" value="Putative anti-sigma factor"/>
    <property type="match status" value="1"/>
</dbReference>
<dbReference type="Pfam" id="PF16344">
    <property type="entry name" value="FecR_C"/>
    <property type="match status" value="1"/>
</dbReference>
<keyword evidence="1" id="KW-0472">Membrane</keyword>
<keyword evidence="1" id="KW-1133">Transmembrane helix</keyword>
<dbReference type="InterPro" id="IPR006860">
    <property type="entry name" value="FecR"/>
</dbReference>
<organism evidence="4 5">
    <name type="scientific">Mucilaginibacter pineti</name>
    <dbReference type="NCBI Taxonomy" id="1391627"/>
    <lineage>
        <taxon>Bacteria</taxon>
        <taxon>Pseudomonadati</taxon>
        <taxon>Bacteroidota</taxon>
        <taxon>Sphingobacteriia</taxon>
        <taxon>Sphingobacteriales</taxon>
        <taxon>Sphingobacteriaceae</taxon>
        <taxon>Mucilaginibacter</taxon>
    </lineage>
</organism>
<keyword evidence="5" id="KW-1185">Reference proteome</keyword>
<name>A0A1G7P035_9SPHI</name>
<dbReference type="PANTHER" id="PTHR30273:SF2">
    <property type="entry name" value="PROTEIN FECR"/>
    <property type="match status" value="1"/>
</dbReference>
<dbReference type="InterPro" id="IPR032508">
    <property type="entry name" value="FecR_C"/>
</dbReference>
<dbReference type="GO" id="GO:0016989">
    <property type="term" value="F:sigma factor antagonist activity"/>
    <property type="evidence" value="ECO:0007669"/>
    <property type="project" value="TreeGrafter"/>
</dbReference>
<dbReference type="EMBL" id="FNAI01000032">
    <property type="protein sequence ID" value="SDF79666.1"/>
    <property type="molecule type" value="Genomic_DNA"/>
</dbReference>
<gene>
    <name evidence="4" type="ORF">SAMN05216464_1325</name>
</gene>
<dbReference type="Gene3D" id="2.60.120.1440">
    <property type="match status" value="1"/>
</dbReference>
<evidence type="ECO:0000256" key="1">
    <source>
        <dbReference type="SAM" id="Phobius"/>
    </source>
</evidence>
<dbReference type="STRING" id="1391627.SAMN05216464_1325"/>
<evidence type="ECO:0000259" key="3">
    <source>
        <dbReference type="Pfam" id="PF16344"/>
    </source>
</evidence>
<evidence type="ECO:0000313" key="5">
    <source>
        <dbReference type="Proteomes" id="UP000199072"/>
    </source>
</evidence>
<evidence type="ECO:0000313" key="4">
    <source>
        <dbReference type="EMBL" id="SDF79666.1"/>
    </source>
</evidence>
<dbReference type="OrthoDB" id="1099963at2"/>
<dbReference type="Proteomes" id="UP000199072">
    <property type="component" value="Unassembled WGS sequence"/>
</dbReference>
<reference evidence="4 5" key="1">
    <citation type="submission" date="2016-10" db="EMBL/GenBank/DDBJ databases">
        <authorList>
            <person name="de Groot N.N."/>
        </authorList>
    </citation>
    <scope>NUCLEOTIDE SEQUENCE [LARGE SCALE GENOMIC DNA]</scope>
    <source>
        <strain evidence="4 5">47C3B</strain>
    </source>
</reference>
<feature type="domain" description="Protein FecR C-terminal" evidence="3">
    <location>
        <begin position="308"/>
        <end position="375"/>
    </location>
</feature>
<dbReference type="Pfam" id="PF04773">
    <property type="entry name" value="FecR"/>
    <property type="match status" value="1"/>
</dbReference>
<dbReference type="PANTHER" id="PTHR30273">
    <property type="entry name" value="PERIPLASMIC SIGNAL SENSOR AND SIGMA FACTOR ACTIVATOR FECR-RELATED"/>
    <property type="match status" value="1"/>
</dbReference>
<keyword evidence="1" id="KW-0812">Transmembrane</keyword>
<sequence length="378" mass="41683">MNKIDFLALTEKISDGAATDEEIRLYNAYYNSFQKTSGAWDEELLGNKEEIGIELSAHIQAAVRKPRSIRRLSWPRIAAAASIILCLSLSGYFLLRKPSAQQTAQSSKSDIAPGGNKAILTLGSGQKIVLTGAKNGVLANQGNTTINKTADGLLVYDASKSKSGTTIYNTMTTPRGGQYHLTLADGTNVWLNAASSIKYPTAFNGDERLVEITGEAYFEVAHNAAKPFKVSSREETVEVLGTHFNINSYADEPAIKTTLLEGSVKLTINKQKAVLKPGQQGFISRDDHNVIKIKIADVNEVMAWKNGYFIFNDENIESIMRKISRWYDIDVSYQGDMTGKEFVGSVSRFKNVSEVLRKLEATGIIHFKMDGRRLLVMP</sequence>
<accession>A0A1G7P035</accession>
<proteinExistence type="predicted"/>